<comment type="caution">
    <text evidence="5">The sequence shown here is derived from an EMBL/GenBank/DDBJ whole genome shotgun (WGS) entry which is preliminary data.</text>
</comment>
<dbReference type="PANTHER" id="PTHR39515">
    <property type="entry name" value="CONSERVED PROTEIN"/>
    <property type="match status" value="1"/>
</dbReference>
<proteinExistence type="predicted"/>
<reference evidence="5 6" key="1">
    <citation type="submission" date="2019-11" db="EMBL/GenBank/DDBJ databases">
        <authorList>
            <person name="Jiang L.-Q."/>
        </authorList>
    </citation>
    <scope>NUCLEOTIDE SEQUENCE [LARGE SCALE GENOMIC DNA]</scope>
    <source>
        <strain evidence="5 6">YIM 132087</strain>
    </source>
</reference>
<keyword evidence="6" id="KW-1185">Reference proteome</keyword>
<dbReference type="Pfam" id="PF01047">
    <property type="entry name" value="MarR"/>
    <property type="match status" value="1"/>
</dbReference>
<evidence type="ECO:0000313" key="6">
    <source>
        <dbReference type="Proteomes" id="UP000460221"/>
    </source>
</evidence>
<sequence length="152" mass="16376">MVPPSNDAPAVGAVDVDQVAALRTAVVILSRRMRYQTIGQEISPSEMAVLGRVKRDGPLTPGALARGEHVQPPSMTRLLERLEAQGLVRRDPDPDDRRQVLVSVTQAALEFIEQTKTVRAEWLSGQLAGLDEADRAAVLAAAGPLLRLAELP</sequence>
<dbReference type="EMBL" id="WLYK01000009">
    <property type="protein sequence ID" value="MTD16564.1"/>
    <property type="molecule type" value="Genomic_DNA"/>
</dbReference>
<dbReference type="Proteomes" id="UP000460221">
    <property type="component" value="Unassembled WGS sequence"/>
</dbReference>
<gene>
    <name evidence="5" type="ORF">GIS00_21740</name>
</gene>
<dbReference type="GO" id="GO:0003700">
    <property type="term" value="F:DNA-binding transcription factor activity"/>
    <property type="evidence" value="ECO:0007669"/>
    <property type="project" value="InterPro"/>
</dbReference>
<dbReference type="InterPro" id="IPR052526">
    <property type="entry name" value="HTH-type_Bedaq_tolerance"/>
</dbReference>
<dbReference type="GO" id="GO:0003677">
    <property type="term" value="F:DNA binding"/>
    <property type="evidence" value="ECO:0007669"/>
    <property type="project" value="UniProtKB-KW"/>
</dbReference>
<dbReference type="InterPro" id="IPR000835">
    <property type="entry name" value="HTH_MarR-typ"/>
</dbReference>
<dbReference type="SUPFAM" id="SSF46785">
    <property type="entry name" value="Winged helix' DNA-binding domain"/>
    <property type="match status" value="1"/>
</dbReference>
<dbReference type="PROSITE" id="PS50995">
    <property type="entry name" value="HTH_MARR_2"/>
    <property type="match status" value="1"/>
</dbReference>
<dbReference type="InterPro" id="IPR036388">
    <property type="entry name" value="WH-like_DNA-bd_sf"/>
</dbReference>
<evidence type="ECO:0000256" key="1">
    <source>
        <dbReference type="ARBA" id="ARBA00023015"/>
    </source>
</evidence>
<dbReference type="AlphaFoldDB" id="A0A7K1FUR3"/>
<accession>A0A7K1FUR3</accession>
<protein>
    <submittedName>
        <fullName evidence="5">MarR family transcriptional regulator</fullName>
    </submittedName>
</protein>
<evidence type="ECO:0000259" key="4">
    <source>
        <dbReference type="PROSITE" id="PS50995"/>
    </source>
</evidence>
<evidence type="ECO:0000313" key="5">
    <source>
        <dbReference type="EMBL" id="MTD16564.1"/>
    </source>
</evidence>
<dbReference type="RefSeq" id="WP_154770627.1">
    <property type="nucleotide sequence ID" value="NZ_WLYK01000009.1"/>
</dbReference>
<organism evidence="5 6">
    <name type="scientific">Nakamurella alba</name>
    <dbReference type="NCBI Taxonomy" id="2665158"/>
    <lineage>
        <taxon>Bacteria</taxon>
        <taxon>Bacillati</taxon>
        <taxon>Actinomycetota</taxon>
        <taxon>Actinomycetes</taxon>
        <taxon>Nakamurellales</taxon>
        <taxon>Nakamurellaceae</taxon>
        <taxon>Nakamurella</taxon>
    </lineage>
</organism>
<dbReference type="Gene3D" id="1.10.10.10">
    <property type="entry name" value="Winged helix-like DNA-binding domain superfamily/Winged helix DNA-binding domain"/>
    <property type="match status" value="1"/>
</dbReference>
<keyword evidence="1" id="KW-0805">Transcription regulation</keyword>
<dbReference type="PROSITE" id="PS01117">
    <property type="entry name" value="HTH_MARR_1"/>
    <property type="match status" value="1"/>
</dbReference>
<keyword evidence="2" id="KW-0238">DNA-binding</keyword>
<dbReference type="PANTHER" id="PTHR39515:SF2">
    <property type="entry name" value="HTH-TYPE TRANSCRIPTIONAL REGULATOR RV0880"/>
    <property type="match status" value="1"/>
</dbReference>
<feature type="domain" description="HTH marR-type" evidence="4">
    <location>
        <begin position="15"/>
        <end position="147"/>
    </location>
</feature>
<dbReference type="SMART" id="SM00347">
    <property type="entry name" value="HTH_MARR"/>
    <property type="match status" value="1"/>
</dbReference>
<name>A0A7K1FUR3_9ACTN</name>
<dbReference type="InterPro" id="IPR023187">
    <property type="entry name" value="Tscrpt_reg_MarR-type_CS"/>
</dbReference>
<evidence type="ECO:0000256" key="3">
    <source>
        <dbReference type="ARBA" id="ARBA00023163"/>
    </source>
</evidence>
<dbReference type="InterPro" id="IPR036390">
    <property type="entry name" value="WH_DNA-bd_sf"/>
</dbReference>
<dbReference type="PRINTS" id="PR00598">
    <property type="entry name" value="HTHMARR"/>
</dbReference>
<evidence type="ECO:0000256" key="2">
    <source>
        <dbReference type="ARBA" id="ARBA00023125"/>
    </source>
</evidence>
<keyword evidence="3" id="KW-0804">Transcription</keyword>